<dbReference type="Gene3D" id="3.90.550.10">
    <property type="entry name" value="Spore Coat Polysaccharide Biosynthesis Protein SpsA, Chain A"/>
    <property type="match status" value="1"/>
</dbReference>
<evidence type="ECO:0000313" key="3">
    <source>
        <dbReference type="EMBL" id="MFD0948676.1"/>
    </source>
</evidence>
<keyword evidence="4" id="KW-1185">Reference proteome</keyword>
<evidence type="ECO:0000259" key="2">
    <source>
        <dbReference type="Pfam" id="PF12804"/>
    </source>
</evidence>
<dbReference type="SUPFAM" id="SSF53448">
    <property type="entry name" value="Nucleotide-diphospho-sugar transferases"/>
    <property type="match status" value="1"/>
</dbReference>
<proteinExistence type="predicted"/>
<dbReference type="EMBL" id="JBHTJG010000016">
    <property type="protein sequence ID" value="MFD0948676.1"/>
    <property type="molecule type" value="Genomic_DNA"/>
</dbReference>
<protein>
    <submittedName>
        <fullName evidence="3">NTP transferase domain-containing protein</fullName>
    </submittedName>
</protein>
<accession>A0ABW3HB21</accession>
<keyword evidence="1" id="KW-0460">Magnesium</keyword>
<dbReference type="InterPro" id="IPR025877">
    <property type="entry name" value="MobA-like_NTP_Trfase"/>
</dbReference>
<evidence type="ECO:0000313" key="4">
    <source>
        <dbReference type="Proteomes" id="UP001596977"/>
    </source>
</evidence>
<keyword evidence="3" id="KW-0808">Transferase</keyword>
<dbReference type="RefSeq" id="WP_264946626.1">
    <property type="nucleotide sequence ID" value="NZ_JAPDRA010000017.1"/>
</dbReference>
<gene>
    <name evidence="3" type="ORF">ACFQ1E_20215</name>
</gene>
<sequence>MTDQRYTALVLAATRGNRDPLAEAGGVSHKAFIDIAGQPMLRRVVASVLDSGRVGRVIVQIEPGSTEEAKAILAPLGADGRIIFAPSADSIGASVARAAEAFPEALPMIITTGDNALHTGDLVRYFCDALDKVEEDAALGLTAASTVLAEYPEGNRAFHRFRDGGYSSCNLYALLTPRAVEAARIFNSGGQFGKKPKRLIGAFGLFAFLVYKTRLTRLRTFLKFLSRAIGVKTAPVVIPFAVGPIDVDRMVDWELANRIVGERETRKAA</sequence>
<organism evidence="3 4">
    <name type="scientific">Sphingomonas canadensis</name>
    <dbReference type="NCBI Taxonomy" id="1219257"/>
    <lineage>
        <taxon>Bacteria</taxon>
        <taxon>Pseudomonadati</taxon>
        <taxon>Pseudomonadota</taxon>
        <taxon>Alphaproteobacteria</taxon>
        <taxon>Sphingomonadales</taxon>
        <taxon>Sphingomonadaceae</taxon>
        <taxon>Sphingomonas</taxon>
    </lineage>
</organism>
<dbReference type="GO" id="GO:0016740">
    <property type="term" value="F:transferase activity"/>
    <property type="evidence" value="ECO:0007669"/>
    <property type="project" value="UniProtKB-KW"/>
</dbReference>
<comment type="caution">
    <text evidence="3">The sequence shown here is derived from an EMBL/GenBank/DDBJ whole genome shotgun (WGS) entry which is preliminary data.</text>
</comment>
<evidence type="ECO:0000256" key="1">
    <source>
        <dbReference type="ARBA" id="ARBA00022842"/>
    </source>
</evidence>
<dbReference type="Pfam" id="PF12804">
    <property type="entry name" value="NTP_transf_3"/>
    <property type="match status" value="1"/>
</dbReference>
<feature type="domain" description="MobA-like NTP transferase" evidence="2">
    <location>
        <begin position="8"/>
        <end position="138"/>
    </location>
</feature>
<reference evidence="4" key="1">
    <citation type="journal article" date="2019" name="Int. J. Syst. Evol. Microbiol.">
        <title>The Global Catalogue of Microorganisms (GCM) 10K type strain sequencing project: providing services to taxonomists for standard genome sequencing and annotation.</title>
        <authorList>
            <consortium name="The Broad Institute Genomics Platform"/>
            <consortium name="The Broad Institute Genome Sequencing Center for Infectious Disease"/>
            <person name="Wu L."/>
            <person name="Ma J."/>
        </authorList>
    </citation>
    <scope>NUCLEOTIDE SEQUENCE [LARGE SCALE GENOMIC DNA]</scope>
    <source>
        <strain evidence="4">CCUG 62982</strain>
    </source>
</reference>
<dbReference type="InterPro" id="IPR029044">
    <property type="entry name" value="Nucleotide-diphossugar_trans"/>
</dbReference>
<dbReference type="Proteomes" id="UP001596977">
    <property type="component" value="Unassembled WGS sequence"/>
</dbReference>
<name>A0ABW3HB21_9SPHN</name>